<protein>
    <submittedName>
        <fullName evidence="2">GNAT family N-acetyltransferase</fullName>
    </submittedName>
</protein>
<evidence type="ECO:0000259" key="1">
    <source>
        <dbReference type="PROSITE" id="PS51186"/>
    </source>
</evidence>
<feature type="domain" description="N-acetyltransferase" evidence="1">
    <location>
        <begin position="1"/>
        <end position="162"/>
    </location>
</feature>
<organism evidence="2 3">
    <name type="scientific">Paenibacillus borealis</name>
    <dbReference type="NCBI Taxonomy" id="160799"/>
    <lineage>
        <taxon>Bacteria</taxon>
        <taxon>Bacillati</taxon>
        <taxon>Bacillota</taxon>
        <taxon>Bacilli</taxon>
        <taxon>Bacillales</taxon>
        <taxon>Paenibacillaceae</taxon>
        <taxon>Paenibacillus</taxon>
    </lineage>
</organism>
<sequence length="180" mass="20997">MEADHRAELLKLLHNPQIWEYTWRKITTIQQVEQLIETALRNKENGADLPYVMIEQASGKVVGTSRIMHLDRIHRNAEIGCTWISPEYWRTPVNTESKSLLLHYCFEELGLIRVNFTIVGYNLRSQKAIERIGAVKEGVLRKHRITLEGTVLDNVLYSIIDEEWPAVKENLHYLLNVKYS</sequence>
<gene>
    <name evidence="2" type="ORF">BSK56_03460</name>
</gene>
<accession>A0ABX3HP34</accession>
<dbReference type="SUPFAM" id="SSF55729">
    <property type="entry name" value="Acyl-CoA N-acyltransferases (Nat)"/>
    <property type="match status" value="1"/>
</dbReference>
<name>A0ABX3HP34_PAEBO</name>
<dbReference type="PANTHER" id="PTHR43610">
    <property type="entry name" value="BLL6696 PROTEIN"/>
    <property type="match status" value="1"/>
</dbReference>
<dbReference type="InterPro" id="IPR000182">
    <property type="entry name" value="GNAT_dom"/>
</dbReference>
<dbReference type="InterPro" id="IPR016181">
    <property type="entry name" value="Acyl_CoA_acyltransferase"/>
</dbReference>
<proteinExistence type="predicted"/>
<evidence type="ECO:0000313" key="2">
    <source>
        <dbReference type="EMBL" id="OMD52565.1"/>
    </source>
</evidence>
<dbReference type="EMBL" id="MPTB01000003">
    <property type="protein sequence ID" value="OMD52565.1"/>
    <property type="molecule type" value="Genomic_DNA"/>
</dbReference>
<dbReference type="Proteomes" id="UP000187412">
    <property type="component" value="Unassembled WGS sequence"/>
</dbReference>
<dbReference type="PROSITE" id="PS51186">
    <property type="entry name" value="GNAT"/>
    <property type="match status" value="1"/>
</dbReference>
<dbReference type="Pfam" id="PF13302">
    <property type="entry name" value="Acetyltransf_3"/>
    <property type="match status" value="1"/>
</dbReference>
<reference evidence="2 3" key="1">
    <citation type="submission" date="2016-10" db="EMBL/GenBank/DDBJ databases">
        <title>Paenibacillus species isolates.</title>
        <authorList>
            <person name="Beno S.M."/>
        </authorList>
    </citation>
    <scope>NUCLEOTIDE SEQUENCE [LARGE SCALE GENOMIC DNA]</scope>
    <source>
        <strain evidence="2 3">FSL H7-0744</strain>
    </source>
</reference>
<evidence type="ECO:0000313" key="3">
    <source>
        <dbReference type="Proteomes" id="UP000187412"/>
    </source>
</evidence>
<dbReference type="PANTHER" id="PTHR43610:SF1">
    <property type="entry name" value="N-ACETYLTRANSFERASE DOMAIN-CONTAINING PROTEIN"/>
    <property type="match status" value="1"/>
</dbReference>
<comment type="caution">
    <text evidence="2">The sequence shown here is derived from an EMBL/GenBank/DDBJ whole genome shotgun (WGS) entry which is preliminary data.</text>
</comment>
<dbReference type="Gene3D" id="3.40.630.30">
    <property type="match status" value="1"/>
</dbReference>
<keyword evidence="3" id="KW-1185">Reference proteome</keyword>